<proteinExistence type="predicted"/>
<dbReference type="InterPro" id="IPR002083">
    <property type="entry name" value="MATH/TRAF_dom"/>
</dbReference>
<accession>A0ABD1C8H9</accession>
<keyword evidence="1 2" id="KW-0175">Coiled coil</keyword>
<dbReference type="Proteomes" id="UP001558713">
    <property type="component" value="Unassembled WGS sequence"/>
</dbReference>
<dbReference type="Pfam" id="PF22486">
    <property type="entry name" value="MATH_2"/>
    <property type="match status" value="1"/>
</dbReference>
<comment type="caution">
    <text evidence="5">The sequence shown here is derived from an EMBL/GenBank/DDBJ whole genome shotgun (WGS) entry which is preliminary data.</text>
</comment>
<dbReference type="EMBL" id="JBANAX010000018">
    <property type="protein sequence ID" value="KAL1225755.1"/>
    <property type="molecule type" value="Genomic_DNA"/>
</dbReference>
<dbReference type="PANTHER" id="PTHR46236">
    <property type="entry name" value="TRAF-LIKE SUPERFAMILY PROTEIN"/>
    <property type="match status" value="1"/>
</dbReference>
<evidence type="ECO:0000256" key="2">
    <source>
        <dbReference type="SAM" id="Coils"/>
    </source>
</evidence>
<evidence type="ECO:0000259" key="4">
    <source>
        <dbReference type="PROSITE" id="PS50144"/>
    </source>
</evidence>
<evidence type="ECO:0000256" key="3">
    <source>
        <dbReference type="SAM" id="MobiDB-lite"/>
    </source>
</evidence>
<evidence type="ECO:0000256" key="1">
    <source>
        <dbReference type="ARBA" id="ARBA00023054"/>
    </source>
</evidence>
<dbReference type="InterPro" id="IPR050804">
    <property type="entry name" value="MCC"/>
</dbReference>
<gene>
    <name evidence="5" type="ORF">V5N11_028159</name>
</gene>
<sequence>MGKEVDNKFTWVIKNFCSEQSRKIYSDEFIVEGCKWRLLAFPKGNGVKHLSLYLDVAASGYLPDGWRRHAKFYLSIVNQNDEKLSQTKATRHWFDVGACDFGYTSMLPLNELHEKDRGFLKNGQVKIVAEVDVLEVIGKLDVTEESQETTKPQGEMEETDGEHSNDLLNEPSSAKESMDVNGFQVLPSQVLSVSCIFERHPDIASEFHPKNKHLRSAYMNVLLSLIETMCQSTKELSKDDLADAYSALAYLTDAGMNLNWLEKKLEEVSEKKENEEAGETRMQEIEEELKELKLKCSNLEAQLEKEKEDVSVARAPLSFDDVV</sequence>
<dbReference type="AlphaFoldDB" id="A0ABD1C8H9"/>
<dbReference type="PROSITE" id="PS50144">
    <property type="entry name" value="MATH"/>
    <property type="match status" value="1"/>
</dbReference>
<feature type="domain" description="MATH" evidence="4">
    <location>
        <begin position="6"/>
        <end position="131"/>
    </location>
</feature>
<dbReference type="InterPro" id="IPR008974">
    <property type="entry name" value="TRAF-like"/>
</dbReference>
<name>A0ABD1C8H9_CARAN</name>
<organism evidence="5 6">
    <name type="scientific">Cardamine amara subsp. amara</name>
    <dbReference type="NCBI Taxonomy" id="228776"/>
    <lineage>
        <taxon>Eukaryota</taxon>
        <taxon>Viridiplantae</taxon>
        <taxon>Streptophyta</taxon>
        <taxon>Embryophyta</taxon>
        <taxon>Tracheophyta</taxon>
        <taxon>Spermatophyta</taxon>
        <taxon>Magnoliopsida</taxon>
        <taxon>eudicotyledons</taxon>
        <taxon>Gunneridae</taxon>
        <taxon>Pentapetalae</taxon>
        <taxon>rosids</taxon>
        <taxon>malvids</taxon>
        <taxon>Brassicales</taxon>
        <taxon>Brassicaceae</taxon>
        <taxon>Cardamineae</taxon>
        <taxon>Cardamine</taxon>
    </lineage>
</organism>
<evidence type="ECO:0000313" key="5">
    <source>
        <dbReference type="EMBL" id="KAL1225755.1"/>
    </source>
</evidence>
<evidence type="ECO:0000313" key="6">
    <source>
        <dbReference type="Proteomes" id="UP001558713"/>
    </source>
</evidence>
<feature type="coiled-coil region" evidence="2">
    <location>
        <begin position="258"/>
        <end position="309"/>
    </location>
</feature>
<dbReference type="SMART" id="SM00061">
    <property type="entry name" value="MATH"/>
    <property type="match status" value="1"/>
</dbReference>
<reference evidence="5 6" key="1">
    <citation type="submission" date="2024-04" db="EMBL/GenBank/DDBJ databases">
        <title>Genome assembly C_amara_ONT_v2.</title>
        <authorList>
            <person name="Yant L."/>
            <person name="Moore C."/>
            <person name="Slenker M."/>
        </authorList>
    </citation>
    <scope>NUCLEOTIDE SEQUENCE [LARGE SCALE GENOMIC DNA]</scope>
    <source>
        <tissue evidence="5">Leaf</tissue>
    </source>
</reference>
<feature type="region of interest" description="Disordered" evidence="3">
    <location>
        <begin position="144"/>
        <end position="174"/>
    </location>
</feature>
<keyword evidence="6" id="KW-1185">Reference proteome</keyword>
<dbReference type="SUPFAM" id="SSF49599">
    <property type="entry name" value="TRAF domain-like"/>
    <property type="match status" value="1"/>
</dbReference>
<dbReference type="Gene3D" id="2.60.210.10">
    <property type="entry name" value="Apoptosis, Tumor Necrosis Factor Receptor Associated Protein 2, Chain A"/>
    <property type="match status" value="1"/>
</dbReference>
<dbReference type="CDD" id="cd00121">
    <property type="entry name" value="MATH"/>
    <property type="match status" value="1"/>
</dbReference>
<dbReference type="PANTHER" id="PTHR46236:SF35">
    <property type="entry name" value="MATH DOMAIN-CONTAINING PROTEIN"/>
    <property type="match status" value="1"/>
</dbReference>
<protein>
    <submittedName>
        <fullName evidence="5">MATH domain and coiled-coil domain-containing protein</fullName>
    </submittedName>
</protein>